<gene>
    <name evidence="2" type="ORF">XD93_0498</name>
</gene>
<feature type="transmembrane region" description="Helical" evidence="1">
    <location>
        <begin position="70"/>
        <end position="87"/>
    </location>
</feature>
<sequence>KKIRMHYITRIAINYCLLTIALMLFFVLVNRFGLSLHNLGNIPPLAFISIAALGDFFTKQYVKKSLKTSLIILFSTIAISTIGWFVITRDRFSEFLINNLWITPVLIIVNIIIGQFKGLRIKDFFRFRSIVRSKENA</sequence>
<keyword evidence="1" id="KW-0472">Membrane</keyword>
<feature type="transmembrane region" description="Helical" evidence="1">
    <location>
        <begin position="99"/>
        <end position="119"/>
    </location>
</feature>
<evidence type="ECO:0000313" key="2">
    <source>
        <dbReference type="EMBL" id="KUK77162.1"/>
    </source>
</evidence>
<evidence type="ECO:0008006" key="4">
    <source>
        <dbReference type="Google" id="ProtNLM"/>
    </source>
</evidence>
<dbReference type="Proteomes" id="UP000053904">
    <property type="component" value="Unassembled WGS sequence"/>
</dbReference>
<dbReference type="AlphaFoldDB" id="A0A101HHV7"/>
<feature type="transmembrane region" description="Helical" evidence="1">
    <location>
        <begin position="12"/>
        <end position="29"/>
    </location>
</feature>
<comment type="caution">
    <text evidence="2">The sequence shown here is derived from an EMBL/GenBank/DDBJ whole genome shotgun (WGS) entry which is preliminary data.</text>
</comment>
<organism evidence="2 3">
    <name type="scientific">candidate division WS6 bacterium 34_10</name>
    <dbReference type="NCBI Taxonomy" id="1641389"/>
    <lineage>
        <taxon>Bacteria</taxon>
        <taxon>Candidatus Dojkabacteria</taxon>
    </lineage>
</organism>
<protein>
    <recommendedName>
        <fullName evidence="4">7 transmembrane helices usually fused to an inactive transglutaminase domain-containing protein</fullName>
    </recommendedName>
</protein>
<reference evidence="3" key="1">
    <citation type="journal article" date="2015" name="MBio">
        <title>Genome-Resolved Metagenomic Analysis Reveals Roles for Candidate Phyla and Other Microbial Community Members in Biogeochemical Transformations in Oil Reservoirs.</title>
        <authorList>
            <person name="Hu P."/>
            <person name="Tom L."/>
            <person name="Singh A."/>
            <person name="Thomas B.C."/>
            <person name="Baker B.J."/>
            <person name="Piceno Y.M."/>
            <person name="Andersen G.L."/>
            <person name="Banfield J.F."/>
        </authorList>
    </citation>
    <scope>NUCLEOTIDE SEQUENCE [LARGE SCALE GENOMIC DNA]</scope>
</reference>
<proteinExistence type="predicted"/>
<evidence type="ECO:0000313" key="3">
    <source>
        <dbReference type="Proteomes" id="UP000053904"/>
    </source>
</evidence>
<feature type="transmembrane region" description="Helical" evidence="1">
    <location>
        <begin position="41"/>
        <end position="58"/>
    </location>
</feature>
<name>A0A101HHV7_9BACT</name>
<keyword evidence="1" id="KW-0812">Transmembrane</keyword>
<accession>A0A101HHV7</accession>
<keyword evidence="1" id="KW-1133">Transmembrane helix</keyword>
<dbReference type="EMBL" id="LGGO01000060">
    <property type="protein sequence ID" value="KUK77162.1"/>
    <property type="molecule type" value="Genomic_DNA"/>
</dbReference>
<evidence type="ECO:0000256" key="1">
    <source>
        <dbReference type="SAM" id="Phobius"/>
    </source>
</evidence>
<feature type="non-terminal residue" evidence="2">
    <location>
        <position position="1"/>
    </location>
</feature>